<dbReference type="EMBL" id="MLAK01000929">
    <property type="protein sequence ID" value="OHT00970.1"/>
    <property type="molecule type" value="Genomic_DNA"/>
</dbReference>
<sequence>MNRHFPHYLTIISEKRLNFCMKKIVYLTKYDMKNSLLIWFLFQKMTDNADSGHYHRSPAKKSKMFQPDPPIERQVQQIEQYFQDLIKCINDEIQTTRDYSYDADNSPRKSLKNRKKSSNSATIDAINYNLKEDIHKLFCDAWRFLRQGQKFDIGDQVQDMKSLFIQEFNDIKIYMQNLRNEQLNLLRDTVEIKGMKLKDSIIFNISNLMNDLIESLYADLLEIWLKSLDYNDHEFASSIFSSLLDNLADFSIGLNNFHFDIIRNVESLSRPIHETVIFMDTPDYIEATTQQLKDQKLCEFFEDYLNDTLVEFQEAANISHSMNQKITEFYNQMFEK</sequence>
<gene>
    <name evidence="1" type="ORF">TRFO_32187</name>
</gene>
<dbReference type="AlphaFoldDB" id="A0A1J4JQE2"/>
<reference evidence="1" key="1">
    <citation type="submission" date="2016-10" db="EMBL/GenBank/DDBJ databases">
        <authorList>
            <person name="Benchimol M."/>
            <person name="Almeida L.G."/>
            <person name="Vasconcelos A.T."/>
            <person name="Perreira-Neves A."/>
            <person name="Rosa I.A."/>
            <person name="Tasca T."/>
            <person name="Bogo M.R."/>
            <person name="de Souza W."/>
        </authorList>
    </citation>
    <scope>NUCLEOTIDE SEQUENCE [LARGE SCALE GENOMIC DNA]</scope>
    <source>
        <strain evidence="1">K</strain>
    </source>
</reference>
<evidence type="ECO:0000313" key="2">
    <source>
        <dbReference type="Proteomes" id="UP000179807"/>
    </source>
</evidence>
<dbReference type="Proteomes" id="UP000179807">
    <property type="component" value="Unassembled WGS sequence"/>
</dbReference>
<evidence type="ECO:0000313" key="1">
    <source>
        <dbReference type="EMBL" id="OHT00970.1"/>
    </source>
</evidence>
<dbReference type="RefSeq" id="XP_068354106.1">
    <property type="nucleotide sequence ID" value="XM_068508365.1"/>
</dbReference>
<organism evidence="1 2">
    <name type="scientific">Tritrichomonas foetus</name>
    <dbReference type="NCBI Taxonomy" id="1144522"/>
    <lineage>
        <taxon>Eukaryota</taxon>
        <taxon>Metamonada</taxon>
        <taxon>Parabasalia</taxon>
        <taxon>Tritrichomonadida</taxon>
        <taxon>Tritrichomonadidae</taxon>
        <taxon>Tritrichomonas</taxon>
    </lineage>
</organism>
<dbReference type="GeneID" id="94843069"/>
<dbReference type="VEuPathDB" id="TrichDB:TRFO_32187"/>
<keyword evidence="2" id="KW-1185">Reference proteome</keyword>
<comment type="caution">
    <text evidence="1">The sequence shown here is derived from an EMBL/GenBank/DDBJ whole genome shotgun (WGS) entry which is preliminary data.</text>
</comment>
<accession>A0A1J4JQE2</accession>
<proteinExistence type="predicted"/>
<name>A0A1J4JQE2_9EUKA</name>
<protein>
    <submittedName>
        <fullName evidence="1">Uncharacterized protein</fullName>
    </submittedName>
</protein>